<proteinExistence type="predicted"/>
<accession>A0A316W6H1</accession>
<dbReference type="RefSeq" id="XP_025371501.1">
    <property type="nucleotide sequence ID" value="XM_025516634.1"/>
</dbReference>
<reference evidence="1 2" key="1">
    <citation type="journal article" date="2018" name="Mol. Biol. Evol.">
        <title>Broad Genomic Sampling Reveals a Smut Pathogenic Ancestry of the Fungal Clade Ustilaginomycotina.</title>
        <authorList>
            <person name="Kijpornyongpan T."/>
            <person name="Mondo S.J."/>
            <person name="Barry K."/>
            <person name="Sandor L."/>
            <person name="Lee J."/>
            <person name="Lipzen A."/>
            <person name="Pangilinan J."/>
            <person name="LaButti K."/>
            <person name="Hainaut M."/>
            <person name="Henrissat B."/>
            <person name="Grigoriev I.V."/>
            <person name="Spatafora J.W."/>
            <person name="Aime M.C."/>
        </authorList>
    </citation>
    <scope>NUCLEOTIDE SEQUENCE [LARGE SCALE GENOMIC DNA]</scope>
    <source>
        <strain evidence="1 2">MCA 4658</strain>
    </source>
</reference>
<dbReference type="GeneID" id="37038504"/>
<evidence type="ECO:0000313" key="1">
    <source>
        <dbReference type="EMBL" id="PWN44341.1"/>
    </source>
</evidence>
<dbReference type="InParanoid" id="A0A316W6H1"/>
<dbReference type="Proteomes" id="UP000245783">
    <property type="component" value="Unassembled WGS sequence"/>
</dbReference>
<protein>
    <submittedName>
        <fullName evidence="1">Uncharacterized protein</fullName>
    </submittedName>
</protein>
<organism evidence="1 2">
    <name type="scientific">Ceraceosorus guamensis</name>
    <dbReference type="NCBI Taxonomy" id="1522189"/>
    <lineage>
        <taxon>Eukaryota</taxon>
        <taxon>Fungi</taxon>
        <taxon>Dikarya</taxon>
        <taxon>Basidiomycota</taxon>
        <taxon>Ustilaginomycotina</taxon>
        <taxon>Exobasidiomycetes</taxon>
        <taxon>Ceraceosorales</taxon>
        <taxon>Ceraceosoraceae</taxon>
        <taxon>Ceraceosorus</taxon>
    </lineage>
</organism>
<evidence type="ECO:0000313" key="2">
    <source>
        <dbReference type="Proteomes" id="UP000245783"/>
    </source>
</evidence>
<dbReference type="AlphaFoldDB" id="A0A316W6H1"/>
<dbReference type="EMBL" id="KZ819362">
    <property type="protein sequence ID" value="PWN44341.1"/>
    <property type="molecule type" value="Genomic_DNA"/>
</dbReference>
<sequence length="227" mass="24270">MTLVHARSASGDRRPHRRRAITIKQPAGAFGLRDKSCLIEGGSEKIAFNIPPLALLRTKGDKGWIGQGKYGDICSNANEWLGVRSHNIDLSCARSCTHYYCTMLVARAATQPTAAPVLSRRAVWGQASRPPNRGNRGYQPSTSFSEPGILLAHGVGKATARLLGADKASSLDKVLPATVETSLAPLARLTHDAERAIGALLEVRSSEFSEIDEPIARCSLTSASAGR</sequence>
<keyword evidence="2" id="KW-1185">Reference proteome</keyword>
<name>A0A316W6H1_9BASI</name>
<gene>
    <name evidence="1" type="ORF">IE81DRAFT_352484</name>
</gene>